<dbReference type="Pfam" id="PF14368">
    <property type="entry name" value="LTP_2"/>
    <property type="match status" value="1"/>
</dbReference>
<dbReference type="OrthoDB" id="588941at2759"/>
<dbReference type="EnsemblPlants" id="KQK11902">
    <property type="protein sequence ID" value="KQK11902"/>
    <property type="gene ID" value="BRADI_1g00405v3"/>
</dbReference>
<proteinExistence type="predicted"/>
<keyword evidence="4" id="KW-1185">Reference proteome</keyword>
<dbReference type="EMBL" id="CM000880">
    <property type="protein sequence ID" value="KQK11902.1"/>
    <property type="molecule type" value="Genomic_DNA"/>
</dbReference>
<gene>
    <name evidence="2" type="ORF">BRADI_1g00405v3</name>
</gene>
<dbReference type="SUPFAM" id="SSF47699">
    <property type="entry name" value="Bifunctional inhibitor/lipid-transfer protein/seed storage 2S albumin"/>
    <property type="match status" value="1"/>
</dbReference>
<accession>A0A0Q3N5B4</accession>
<dbReference type="PANTHER" id="PTHR33286">
    <property type="entry name" value="BIFUNCTIONAL INHIBITOR/LIPID-TRANSFER PROTEIN/SEED STORAGE 2S ALBUMIN SUPERFAMILY PROTEIN"/>
    <property type="match status" value="1"/>
</dbReference>
<evidence type="ECO:0000259" key="1">
    <source>
        <dbReference type="Pfam" id="PF14368"/>
    </source>
</evidence>
<dbReference type="InterPro" id="IPR016140">
    <property type="entry name" value="Bifunc_inhib/LTP/seed_store"/>
</dbReference>
<dbReference type="Proteomes" id="UP000008810">
    <property type="component" value="Chromosome 1"/>
</dbReference>
<dbReference type="InterPro" id="IPR036312">
    <property type="entry name" value="Bifun_inhib/LTP/seed_sf"/>
</dbReference>
<name>A0A0Q3N5B4_BRADI</name>
<organism evidence="2">
    <name type="scientific">Brachypodium distachyon</name>
    <name type="common">Purple false brome</name>
    <name type="synonym">Trachynia distachya</name>
    <dbReference type="NCBI Taxonomy" id="15368"/>
    <lineage>
        <taxon>Eukaryota</taxon>
        <taxon>Viridiplantae</taxon>
        <taxon>Streptophyta</taxon>
        <taxon>Embryophyta</taxon>
        <taxon>Tracheophyta</taxon>
        <taxon>Spermatophyta</taxon>
        <taxon>Magnoliopsida</taxon>
        <taxon>Liliopsida</taxon>
        <taxon>Poales</taxon>
        <taxon>Poaceae</taxon>
        <taxon>BOP clade</taxon>
        <taxon>Pooideae</taxon>
        <taxon>Stipodae</taxon>
        <taxon>Brachypodieae</taxon>
        <taxon>Brachypodium</taxon>
    </lineage>
</organism>
<reference evidence="3" key="3">
    <citation type="submission" date="2018-08" db="UniProtKB">
        <authorList>
            <consortium name="EnsemblPlants"/>
        </authorList>
    </citation>
    <scope>IDENTIFICATION</scope>
    <source>
        <strain evidence="3">cv. Bd21</strain>
    </source>
</reference>
<reference evidence="2 3" key="1">
    <citation type="journal article" date="2010" name="Nature">
        <title>Genome sequencing and analysis of the model grass Brachypodium distachyon.</title>
        <authorList>
            <consortium name="International Brachypodium Initiative"/>
        </authorList>
    </citation>
    <scope>NUCLEOTIDE SEQUENCE [LARGE SCALE GENOMIC DNA]</scope>
    <source>
        <strain evidence="2 3">Bd21</strain>
    </source>
</reference>
<evidence type="ECO:0000313" key="3">
    <source>
        <dbReference type="EnsemblPlants" id="KQK11902"/>
    </source>
</evidence>
<dbReference type="Gramene" id="KQK11902">
    <property type="protein sequence ID" value="KQK11902"/>
    <property type="gene ID" value="BRADI_1g00405v3"/>
</dbReference>
<feature type="domain" description="Bifunctional inhibitor/plant lipid transfer protein/seed storage helical" evidence="1">
    <location>
        <begin position="10"/>
        <end position="77"/>
    </location>
</feature>
<sequence>MAKLLVVAVSANSCEQDTEDRRHDRECQRFHTWPAEPKLVPSEACCAVWQRVDLPCLCKQVDEAKMKVLCMDKAVWVAKYSKRP</sequence>
<dbReference type="PANTHER" id="PTHR33286:SF43">
    <property type="entry name" value="BIFUNCTIONAL INHIBITOR_PLANT LIPID TRANSFER PROTEIN_SEED STORAGE HELICAL DOMAIN-CONTAINING PROTEIN"/>
    <property type="match status" value="1"/>
</dbReference>
<dbReference type="InParanoid" id="A0A0Q3N5B4"/>
<evidence type="ECO:0000313" key="4">
    <source>
        <dbReference type="Proteomes" id="UP000008810"/>
    </source>
</evidence>
<protein>
    <recommendedName>
        <fullName evidence="1">Bifunctional inhibitor/plant lipid transfer protein/seed storage helical domain-containing protein</fullName>
    </recommendedName>
</protein>
<dbReference type="AlphaFoldDB" id="A0A0Q3N5B4"/>
<evidence type="ECO:0000313" key="2">
    <source>
        <dbReference type="EMBL" id="KQK11902.1"/>
    </source>
</evidence>
<dbReference type="Gene3D" id="1.10.110.10">
    <property type="entry name" value="Plant lipid-transfer and hydrophobic proteins"/>
    <property type="match status" value="1"/>
</dbReference>
<reference evidence="2" key="2">
    <citation type="submission" date="2017-06" db="EMBL/GenBank/DDBJ databases">
        <title>WGS assembly of Brachypodium distachyon.</title>
        <authorList>
            <consortium name="The International Brachypodium Initiative"/>
            <person name="Lucas S."/>
            <person name="Harmon-Smith M."/>
            <person name="Lail K."/>
            <person name="Tice H."/>
            <person name="Grimwood J."/>
            <person name="Bruce D."/>
            <person name="Barry K."/>
            <person name="Shu S."/>
            <person name="Lindquist E."/>
            <person name="Wang M."/>
            <person name="Pitluck S."/>
            <person name="Vogel J.P."/>
            <person name="Garvin D.F."/>
            <person name="Mockler T.C."/>
            <person name="Schmutz J."/>
            <person name="Rokhsar D."/>
            <person name="Bevan M.W."/>
        </authorList>
    </citation>
    <scope>NUCLEOTIDE SEQUENCE</scope>
    <source>
        <strain evidence="2">Bd21</strain>
    </source>
</reference>